<gene>
    <name evidence="2" type="ORF">GO485_20640</name>
    <name evidence="3" type="ORF">IP92_00146</name>
</gene>
<evidence type="ECO:0000313" key="5">
    <source>
        <dbReference type="Proteomes" id="UP000437862"/>
    </source>
</evidence>
<proteinExistence type="predicted"/>
<protein>
    <submittedName>
        <fullName evidence="3">Uncharacterized protein</fullName>
    </submittedName>
</protein>
<reference evidence="2 5" key="3">
    <citation type="submission" date="2019-12" db="EMBL/GenBank/DDBJ databases">
        <title>Draft Genome Sequences of Six Type Strains of the Genus Massilia.</title>
        <authorList>
            <person name="Miess H."/>
            <person name="Frediansyah A."/>
            <person name="Goeker M."/>
            <person name="Gross H."/>
        </authorList>
    </citation>
    <scope>NUCLEOTIDE SEQUENCE [LARGE SCALE GENOMIC DNA]</scope>
    <source>
        <strain evidence="2 5">DSM 26639</strain>
    </source>
</reference>
<dbReference type="EMBL" id="VLKW01000001">
    <property type="protein sequence ID" value="TWI51163.1"/>
    <property type="molecule type" value="Genomic_DNA"/>
</dbReference>
<sequence length="85" mass="9552">MNATNENGYAVNKLERKWWFAGLAGALTTLVCLYLMEGAGLPRIGQMNGYQFVLYCFAFAGLWRAISFGMWLVALMLRVPAAQRQ</sequence>
<reference evidence="3 4" key="1">
    <citation type="journal article" date="2015" name="Stand. Genomic Sci.">
        <title>Genomic Encyclopedia of Bacterial and Archaeal Type Strains, Phase III: the genomes of soil and plant-associated and newly described type strains.</title>
        <authorList>
            <person name="Whitman W.B."/>
            <person name="Woyke T."/>
            <person name="Klenk H.P."/>
            <person name="Zhou Y."/>
            <person name="Lilburn T.G."/>
            <person name="Beck B.J."/>
            <person name="De Vos P."/>
            <person name="Vandamme P."/>
            <person name="Eisen J.A."/>
            <person name="Garrity G."/>
            <person name="Hugenholtz P."/>
            <person name="Kyrpides N.C."/>
        </authorList>
    </citation>
    <scope>NUCLEOTIDE SEQUENCE [LARGE SCALE GENOMIC DNA]</scope>
    <source>
        <strain evidence="3 4">CGMCC 1.10685</strain>
    </source>
</reference>
<evidence type="ECO:0000313" key="4">
    <source>
        <dbReference type="Proteomes" id="UP000315112"/>
    </source>
</evidence>
<keyword evidence="1" id="KW-0812">Transmembrane</keyword>
<name>A0A562Q393_9BURK</name>
<feature type="transmembrane region" description="Helical" evidence="1">
    <location>
        <begin position="52"/>
        <end position="77"/>
    </location>
</feature>
<organism evidence="3 4">
    <name type="scientific">Pseudoduganella flava</name>
    <dbReference type="NCBI Taxonomy" id="871742"/>
    <lineage>
        <taxon>Bacteria</taxon>
        <taxon>Pseudomonadati</taxon>
        <taxon>Pseudomonadota</taxon>
        <taxon>Betaproteobacteria</taxon>
        <taxon>Burkholderiales</taxon>
        <taxon>Oxalobacteraceae</taxon>
        <taxon>Telluria group</taxon>
        <taxon>Pseudoduganella</taxon>
    </lineage>
</organism>
<accession>A0A562Q393</accession>
<keyword evidence="1" id="KW-1133">Transmembrane helix</keyword>
<evidence type="ECO:0000256" key="1">
    <source>
        <dbReference type="SAM" id="Phobius"/>
    </source>
</evidence>
<dbReference type="EMBL" id="CP046904">
    <property type="protein sequence ID" value="QGZ41229.1"/>
    <property type="molecule type" value="Genomic_DNA"/>
</dbReference>
<reference evidence="3" key="2">
    <citation type="submission" date="2019-07" db="EMBL/GenBank/DDBJ databases">
        <authorList>
            <person name="Whitman W."/>
            <person name="Huntemann M."/>
            <person name="Clum A."/>
            <person name="Pillay M."/>
            <person name="Palaniappan K."/>
            <person name="Varghese N."/>
            <person name="Mikhailova N."/>
            <person name="Stamatis D."/>
            <person name="Reddy T."/>
            <person name="Daum C."/>
            <person name="Shapiro N."/>
            <person name="Ivanova N."/>
            <person name="Kyrpides N."/>
            <person name="Woyke T."/>
        </authorList>
    </citation>
    <scope>NUCLEOTIDE SEQUENCE</scope>
    <source>
        <strain evidence="3">CGMCC 1.10685</strain>
    </source>
</reference>
<dbReference type="RefSeq" id="WP_145872618.1">
    <property type="nucleotide sequence ID" value="NZ_CP046904.1"/>
</dbReference>
<dbReference type="Proteomes" id="UP000315112">
    <property type="component" value="Unassembled WGS sequence"/>
</dbReference>
<keyword evidence="5" id="KW-1185">Reference proteome</keyword>
<keyword evidence="1" id="KW-0472">Membrane</keyword>
<dbReference type="AlphaFoldDB" id="A0A562Q393"/>
<evidence type="ECO:0000313" key="3">
    <source>
        <dbReference type="EMBL" id="TWI51163.1"/>
    </source>
</evidence>
<dbReference type="Proteomes" id="UP000437862">
    <property type="component" value="Chromosome"/>
</dbReference>
<evidence type="ECO:0000313" key="2">
    <source>
        <dbReference type="EMBL" id="QGZ41229.1"/>
    </source>
</evidence>
<feature type="transmembrane region" description="Helical" evidence="1">
    <location>
        <begin position="18"/>
        <end position="36"/>
    </location>
</feature>